<feature type="region of interest" description="Disordered" evidence="6">
    <location>
        <begin position="537"/>
        <end position="558"/>
    </location>
</feature>
<keyword evidence="5 7" id="KW-0472">Membrane</keyword>
<dbReference type="OMA" id="AMLICQV"/>
<feature type="transmembrane region" description="Helical" evidence="7">
    <location>
        <begin position="315"/>
        <end position="336"/>
    </location>
</feature>
<feature type="transmembrane region" description="Helical" evidence="7">
    <location>
        <begin position="202"/>
        <end position="222"/>
    </location>
</feature>
<dbReference type="Gene3D" id="1.20.1250.20">
    <property type="entry name" value="MFS general substrate transporter like domains"/>
    <property type="match status" value="2"/>
</dbReference>
<dbReference type="VEuPathDB" id="FungiDB:AFLA_007630"/>
<feature type="compositionally biased region" description="Basic and acidic residues" evidence="6">
    <location>
        <begin position="15"/>
        <end position="27"/>
    </location>
</feature>
<feature type="transmembrane region" description="Helical" evidence="7">
    <location>
        <begin position="348"/>
        <end position="368"/>
    </location>
</feature>
<dbReference type="VEuPathDB" id="FungiDB:F9C07_5389"/>
<feature type="transmembrane region" description="Helical" evidence="7">
    <location>
        <begin position="84"/>
        <end position="102"/>
    </location>
</feature>
<sequence>MAEAQESRTTIPRASTEDPVHDTITESGDRTRITASSDVYPTGIQLALLLLAVFVTMFLVALDRLVISTAIPQITDEFGSVTDIGWYGSAYLLTNCAFQLLFGKIYTFFSVKYTFLSAILLFEIGSAICGAAPSSVAFILGRAIAGLGSAGIMSGTLVIIVYAIPLRKRPMYQGIFGAVFGLSSIIGPLLGGVFTTEVTWRWCFYINLPFGAFAVVFIFFLLHVPDRASTKLPLKTKMSRLDLLGTGALIPGVVCLLLALQWGGSTYAWSTWRIIILLIIAGFLLVAFIVVQILKPETATVPSRIFAQRSIYAGLYSTFCIGAQMMIFIYFLPIWFQAIHGLSAMDSGIRLLPLVLGMVVSSVVAGVLTSRIGYYTPFLIIGVSLMAVGAGLISTLRVETPGSRWIGYQVLFGVGLGQSFQAPNLAAQTVLPAEDVPIGTSLMLFSQLLGGTVFISVGQNVLGNQLLMRLQGVPGFDATFLQSEGATTITQLPGNIRPVVISAYNEALRQVFLVGLILACLTILGALAMEWRSVKRTTPESENNVTGGQNDKGTKEEA</sequence>
<organism evidence="9 10">
    <name type="scientific">Aspergillus flavus (strain ATCC 200026 / FGSC A1120 / IAM 13836 / NRRL 3357 / JCM 12722 / SRRC 167)</name>
    <dbReference type="NCBI Taxonomy" id="332952"/>
    <lineage>
        <taxon>Eukaryota</taxon>
        <taxon>Fungi</taxon>
        <taxon>Dikarya</taxon>
        <taxon>Ascomycota</taxon>
        <taxon>Pezizomycotina</taxon>
        <taxon>Eurotiomycetes</taxon>
        <taxon>Eurotiomycetidae</taxon>
        <taxon>Eurotiales</taxon>
        <taxon>Aspergillaceae</taxon>
        <taxon>Aspergillus</taxon>
        <taxon>Aspergillus subgen. Circumdati</taxon>
    </lineage>
</organism>
<accession>A0A7G5JPI9</accession>
<dbReference type="EMBL" id="CP044617">
    <property type="protein sequence ID" value="QRD91345.1"/>
    <property type="molecule type" value="Genomic_DNA"/>
</dbReference>
<dbReference type="Proteomes" id="UP000596276">
    <property type="component" value="Chromosome 7"/>
</dbReference>
<dbReference type="InterPro" id="IPR036259">
    <property type="entry name" value="MFS_trans_sf"/>
</dbReference>
<comment type="subcellular location">
    <subcellularLocation>
        <location evidence="1">Membrane</location>
        <topology evidence="1">Multi-pass membrane protein</topology>
    </subcellularLocation>
</comment>
<dbReference type="InterPro" id="IPR011701">
    <property type="entry name" value="MFS"/>
</dbReference>
<gene>
    <name evidence="9" type="ORF">F9C07_5389</name>
</gene>
<evidence type="ECO:0000313" key="10">
    <source>
        <dbReference type="Proteomes" id="UP000596276"/>
    </source>
</evidence>
<evidence type="ECO:0000256" key="1">
    <source>
        <dbReference type="ARBA" id="ARBA00004141"/>
    </source>
</evidence>
<feature type="transmembrane region" description="Helical" evidence="7">
    <location>
        <begin position="175"/>
        <end position="196"/>
    </location>
</feature>
<feature type="transmembrane region" description="Helical" evidence="7">
    <location>
        <begin position="507"/>
        <end position="528"/>
    </location>
</feature>
<protein>
    <submittedName>
        <fullName evidence="9">MFS aflatoxin efflux pump</fullName>
    </submittedName>
</protein>
<feature type="transmembrane region" description="Helical" evidence="7">
    <location>
        <begin position="375"/>
        <end position="396"/>
    </location>
</feature>
<feature type="domain" description="Major facilitator superfamily (MFS) profile" evidence="8">
    <location>
        <begin position="49"/>
        <end position="534"/>
    </location>
</feature>
<dbReference type="GO" id="GO:0022857">
    <property type="term" value="F:transmembrane transporter activity"/>
    <property type="evidence" value="ECO:0007669"/>
    <property type="project" value="InterPro"/>
</dbReference>
<feature type="compositionally biased region" description="Polar residues" evidence="6">
    <location>
        <begin position="540"/>
        <end position="551"/>
    </location>
</feature>
<evidence type="ECO:0000256" key="7">
    <source>
        <dbReference type="SAM" id="Phobius"/>
    </source>
</evidence>
<name>A0A7G5JPI9_ASPFN</name>
<dbReference type="CDD" id="cd17502">
    <property type="entry name" value="MFS_Azr1_MDR_like"/>
    <property type="match status" value="1"/>
</dbReference>
<feature type="transmembrane region" description="Helical" evidence="7">
    <location>
        <begin position="114"/>
        <end position="133"/>
    </location>
</feature>
<dbReference type="GO" id="GO:0005886">
    <property type="term" value="C:plasma membrane"/>
    <property type="evidence" value="ECO:0007669"/>
    <property type="project" value="TreeGrafter"/>
</dbReference>
<reference evidence="10" key="1">
    <citation type="journal article" date="2021" name="G3 (Bethesda)">
        <title>Chromosome assembled and annotated genome sequence of Aspergillus flavus NRRL 3357.</title>
        <authorList>
            <person name="Skerker J.M."/>
            <person name="Pianalto K.M."/>
            <person name="Mondo S.J."/>
            <person name="Yang K."/>
            <person name="Arkin A.P."/>
            <person name="Keller N.P."/>
            <person name="Grigoriev I.V."/>
            <person name="Louise Glass N.L."/>
        </authorList>
    </citation>
    <scope>NUCLEOTIDE SEQUENCE [LARGE SCALE GENOMIC DNA]</scope>
    <source>
        <strain evidence="10">ATCC 200026 / FGSC A1120 / IAM 13836 / NRRL 3357 / JCM 12722 / SRRC 167</strain>
    </source>
</reference>
<keyword evidence="4 7" id="KW-1133">Transmembrane helix</keyword>
<dbReference type="SUPFAM" id="SSF103473">
    <property type="entry name" value="MFS general substrate transporter"/>
    <property type="match status" value="2"/>
</dbReference>
<dbReference type="FunFam" id="1.20.1720.10:FF:000012">
    <property type="entry name" value="MFS toxin efflux pump (AflT)"/>
    <property type="match status" value="1"/>
</dbReference>
<dbReference type="FunFam" id="1.20.1250.20:FF:000196">
    <property type="entry name" value="MFS toxin efflux pump (AflT)"/>
    <property type="match status" value="1"/>
</dbReference>
<evidence type="ECO:0000256" key="6">
    <source>
        <dbReference type="SAM" id="MobiDB-lite"/>
    </source>
</evidence>
<accession>B8NC87</accession>
<dbReference type="OrthoDB" id="10021397at2759"/>
<feature type="transmembrane region" description="Helical" evidence="7">
    <location>
        <begin position="274"/>
        <end position="294"/>
    </location>
</feature>
<evidence type="ECO:0000256" key="4">
    <source>
        <dbReference type="ARBA" id="ARBA00022989"/>
    </source>
</evidence>
<dbReference type="PRINTS" id="PR01036">
    <property type="entry name" value="TCRTETB"/>
</dbReference>
<evidence type="ECO:0000256" key="2">
    <source>
        <dbReference type="ARBA" id="ARBA00007520"/>
    </source>
</evidence>
<evidence type="ECO:0000256" key="3">
    <source>
        <dbReference type="ARBA" id="ARBA00022692"/>
    </source>
</evidence>
<evidence type="ECO:0000259" key="8">
    <source>
        <dbReference type="PROSITE" id="PS50850"/>
    </source>
</evidence>
<dbReference type="InterPro" id="IPR020846">
    <property type="entry name" value="MFS_dom"/>
</dbReference>
<keyword evidence="10" id="KW-1185">Reference proteome</keyword>
<dbReference type="AlphaFoldDB" id="A0A7G5JPI9"/>
<dbReference type="PROSITE" id="PS50850">
    <property type="entry name" value="MFS"/>
    <property type="match status" value="1"/>
</dbReference>
<keyword evidence="3 7" id="KW-0812">Transmembrane</keyword>
<dbReference type="PANTHER" id="PTHR23501">
    <property type="entry name" value="MAJOR FACILITATOR SUPERFAMILY"/>
    <property type="match status" value="1"/>
</dbReference>
<dbReference type="Pfam" id="PF07690">
    <property type="entry name" value="MFS_1"/>
    <property type="match status" value="1"/>
</dbReference>
<feature type="transmembrane region" description="Helical" evidence="7">
    <location>
        <begin position="39"/>
        <end position="62"/>
    </location>
</feature>
<feature type="transmembrane region" description="Helical" evidence="7">
    <location>
        <begin position="243"/>
        <end position="262"/>
    </location>
</feature>
<evidence type="ECO:0000313" key="9">
    <source>
        <dbReference type="EMBL" id="QRD91345.1"/>
    </source>
</evidence>
<comment type="similarity">
    <text evidence="2">Belongs to the major facilitator superfamily. TCR/Tet family.</text>
</comment>
<feature type="region of interest" description="Disordered" evidence="6">
    <location>
        <begin position="1"/>
        <end position="27"/>
    </location>
</feature>
<dbReference type="PANTHER" id="PTHR23501:SF153">
    <property type="entry name" value="AFLATOXIN EFFLUX PUMP, PUTATIVE-RELATED"/>
    <property type="match status" value="1"/>
</dbReference>
<proteinExistence type="inferred from homology"/>
<evidence type="ECO:0000256" key="5">
    <source>
        <dbReference type="ARBA" id="ARBA00023136"/>
    </source>
</evidence>
<feature type="transmembrane region" description="Helical" evidence="7">
    <location>
        <begin position="139"/>
        <end position="163"/>
    </location>
</feature>